<dbReference type="Proteomes" id="UP001150062">
    <property type="component" value="Unassembled WGS sequence"/>
</dbReference>
<accession>A0ABQ8YAE2</accession>
<dbReference type="InterPro" id="IPR027417">
    <property type="entry name" value="P-loop_NTPase"/>
</dbReference>
<proteinExistence type="predicted"/>
<dbReference type="InterPro" id="IPR005225">
    <property type="entry name" value="Small_GTP-bd"/>
</dbReference>
<keyword evidence="4" id="KW-1185">Reference proteome</keyword>
<protein>
    <submittedName>
        <fullName evidence="3">Ras-related protein rab-5c</fullName>
    </submittedName>
</protein>
<dbReference type="EMBL" id="JAOAOG010000195">
    <property type="protein sequence ID" value="KAJ6241218.1"/>
    <property type="molecule type" value="Genomic_DNA"/>
</dbReference>
<dbReference type="PROSITE" id="PS51419">
    <property type="entry name" value="RAB"/>
    <property type="match status" value="1"/>
</dbReference>
<evidence type="ECO:0000256" key="1">
    <source>
        <dbReference type="ARBA" id="ARBA00022741"/>
    </source>
</evidence>
<sequence length="245" mass="28202">MDNSSEESSDNESEGLKVIKIILLGQSGCGKTSIVLRWIDNSFTENTATTIGASFYLKNVLIGEKMIPIRLWDTSGQERFKSLAPLYYREAAGVILVLDTQDLLSLERLQYWMEEIKKNCNTLPVICLALNKHDLFSNQQQQEIIYEKSEKFAKKINAKFIKTSAKTGLGIDELFENIAKSIVQKHENHIKFRRFSECQSQITLNRQKKKKKKKNAVNIMNNKYPTRLLILKDTFCFIEALIIEN</sequence>
<evidence type="ECO:0000313" key="4">
    <source>
        <dbReference type="Proteomes" id="UP001150062"/>
    </source>
</evidence>
<dbReference type="NCBIfam" id="TIGR00231">
    <property type="entry name" value="small_GTP"/>
    <property type="match status" value="1"/>
</dbReference>
<dbReference type="SMART" id="SM00173">
    <property type="entry name" value="RAS"/>
    <property type="match status" value="1"/>
</dbReference>
<dbReference type="SMART" id="SM00176">
    <property type="entry name" value="RAN"/>
    <property type="match status" value="1"/>
</dbReference>
<dbReference type="PROSITE" id="PS51421">
    <property type="entry name" value="RAS"/>
    <property type="match status" value="1"/>
</dbReference>
<evidence type="ECO:0000256" key="2">
    <source>
        <dbReference type="ARBA" id="ARBA00023134"/>
    </source>
</evidence>
<dbReference type="InterPro" id="IPR001806">
    <property type="entry name" value="Small_GTPase"/>
</dbReference>
<dbReference type="PRINTS" id="PR00449">
    <property type="entry name" value="RASTRNSFRMNG"/>
</dbReference>
<dbReference type="SMART" id="SM00175">
    <property type="entry name" value="RAB"/>
    <property type="match status" value="1"/>
</dbReference>
<reference evidence="3" key="1">
    <citation type="submission" date="2022-08" db="EMBL/GenBank/DDBJ databases">
        <title>Novel sulfate-reducing endosymbionts in the free-living metamonad Anaeramoeba.</title>
        <authorList>
            <person name="Jerlstrom-Hultqvist J."/>
            <person name="Cepicka I."/>
            <person name="Gallot-Lavallee L."/>
            <person name="Salas-Leiva D."/>
            <person name="Curtis B.A."/>
            <person name="Zahonova K."/>
            <person name="Pipaliya S."/>
            <person name="Dacks J."/>
            <person name="Roger A.J."/>
        </authorList>
    </citation>
    <scope>NUCLEOTIDE SEQUENCE</scope>
    <source>
        <strain evidence="3">Schooner1</strain>
    </source>
</reference>
<dbReference type="InterPro" id="IPR050227">
    <property type="entry name" value="Rab"/>
</dbReference>
<dbReference type="Gene3D" id="3.40.50.300">
    <property type="entry name" value="P-loop containing nucleotide triphosphate hydrolases"/>
    <property type="match status" value="1"/>
</dbReference>
<dbReference type="Pfam" id="PF00071">
    <property type="entry name" value="Ras"/>
    <property type="match status" value="1"/>
</dbReference>
<keyword evidence="1" id="KW-0547">Nucleotide-binding</keyword>
<dbReference type="PANTHER" id="PTHR47977">
    <property type="entry name" value="RAS-RELATED PROTEIN RAB"/>
    <property type="match status" value="1"/>
</dbReference>
<dbReference type="SMART" id="SM00177">
    <property type="entry name" value="ARF"/>
    <property type="match status" value="1"/>
</dbReference>
<organism evidence="3 4">
    <name type="scientific">Anaeramoeba flamelloides</name>
    <dbReference type="NCBI Taxonomy" id="1746091"/>
    <lineage>
        <taxon>Eukaryota</taxon>
        <taxon>Metamonada</taxon>
        <taxon>Anaeramoebidae</taxon>
        <taxon>Anaeramoeba</taxon>
    </lineage>
</organism>
<dbReference type="CDD" id="cd00154">
    <property type="entry name" value="Rab"/>
    <property type="match status" value="1"/>
</dbReference>
<keyword evidence="2" id="KW-0342">GTP-binding</keyword>
<evidence type="ECO:0000313" key="3">
    <source>
        <dbReference type="EMBL" id="KAJ6241218.1"/>
    </source>
</evidence>
<gene>
    <name evidence="3" type="ORF">M0813_23409</name>
</gene>
<name>A0ABQ8YAE2_9EUKA</name>
<dbReference type="SMART" id="SM00174">
    <property type="entry name" value="RHO"/>
    <property type="match status" value="1"/>
</dbReference>
<comment type="caution">
    <text evidence="3">The sequence shown here is derived from an EMBL/GenBank/DDBJ whole genome shotgun (WGS) entry which is preliminary data.</text>
</comment>
<dbReference type="SUPFAM" id="SSF52540">
    <property type="entry name" value="P-loop containing nucleoside triphosphate hydrolases"/>
    <property type="match status" value="1"/>
</dbReference>